<keyword evidence="13" id="KW-0325">Glycoprotein</keyword>
<keyword evidence="4" id="KW-0808">Transferase</keyword>
<dbReference type="PANTHER" id="PTHR46025:SF3">
    <property type="entry name" value="XYLOSYLTRANSFERASE OXT"/>
    <property type="match status" value="1"/>
</dbReference>
<evidence type="ECO:0000256" key="5">
    <source>
        <dbReference type="ARBA" id="ARBA00022692"/>
    </source>
</evidence>
<dbReference type="AlphaFoldDB" id="A0A318U125"/>
<dbReference type="GO" id="GO:0016020">
    <property type="term" value="C:membrane"/>
    <property type="evidence" value="ECO:0007669"/>
    <property type="project" value="InterPro"/>
</dbReference>
<reference evidence="16 17" key="1">
    <citation type="submission" date="2018-06" db="EMBL/GenBank/DDBJ databases">
        <title>Genomic Encyclopedia of Type Strains, Phase III (KMG-III): the genomes of soil and plant-associated and newly described type strains.</title>
        <authorList>
            <person name="Whitman W."/>
        </authorList>
    </citation>
    <scope>NUCLEOTIDE SEQUENCE [LARGE SCALE GENOMIC DNA]</scope>
    <source>
        <strain evidence="16 17">JA737</strain>
    </source>
</reference>
<evidence type="ECO:0000256" key="11">
    <source>
        <dbReference type="ARBA" id="ARBA00023136"/>
    </source>
</evidence>
<dbReference type="Pfam" id="PF19349">
    <property type="entry name" value="DUF5927"/>
    <property type="match status" value="1"/>
</dbReference>
<keyword evidence="17" id="KW-1185">Reference proteome</keyword>
<keyword evidence="7" id="KW-0256">Endoplasmic reticulum</keyword>
<sequence>MTVGFIMMCHTALDRAAQVARYWATHGAPVVIHVDARVSAEDFGHLGQSLADLDTVSFCKRFKCDWGTWSLVQAAQTGAEQMLARHPEVGHVFLASGSCLPLRPLQELSDYLAARPTTDFIESVTTAEVGWTVGGIDMERFTLRFPFSWKKQRRLFDSYVDFQRRIGFKRKIPGGIVPHLGSQWWCLSRSTLAAILQDPDRPQHDRYFKRVWIPDESYFQSLSRLYSTNIESRSLTLSKFDYQGKPHIFYDDHLQLLRRSDCFVARKIWPKAEKLYATFLSDRPSESLAEPNPSKIDRLFSKAVERRTRGRPGLYMQSRFPRQDHENGKTSAQYSIFQGFSDLFENFEGWLAKYVGARVHGHLFGPERAAFAGGERMFNGCLTDSALLRDYNPRGFLTNLIWNGRGERQCFMFSPRDTQDINWFTATDPNAQISIISGAWAVPLFHAQMDFAEIRREAARLQQIEIEQLNILRSMYVKARVRIWTMAEFIENPMEPLQTIIDEISPRATRRLTEAPQMIELTGFGQFLQNLKNQGMQPRLMGDFPVAGEAVSQPRRRPYLVK</sequence>
<organism evidence="16 17">
    <name type="scientific">Rhodobacter viridis</name>
    <dbReference type="NCBI Taxonomy" id="1054202"/>
    <lineage>
        <taxon>Bacteria</taxon>
        <taxon>Pseudomonadati</taxon>
        <taxon>Pseudomonadota</taxon>
        <taxon>Alphaproteobacteria</taxon>
        <taxon>Rhodobacterales</taxon>
        <taxon>Rhodobacter group</taxon>
        <taxon>Rhodobacter</taxon>
    </lineage>
</organism>
<dbReference type="RefSeq" id="WP_110804442.1">
    <property type="nucleotide sequence ID" value="NZ_QJTK01000002.1"/>
</dbReference>
<keyword evidence="10" id="KW-0333">Golgi apparatus</keyword>
<keyword evidence="11" id="KW-0472">Membrane</keyword>
<keyword evidence="3" id="KW-0328">Glycosyltransferase</keyword>
<evidence type="ECO:0000256" key="2">
    <source>
        <dbReference type="ARBA" id="ARBA00004648"/>
    </source>
</evidence>
<dbReference type="Proteomes" id="UP000247727">
    <property type="component" value="Unassembled WGS sequence"/>
</dbReference>
<evidence type="ECO:0000313" key="17">
    <source>
        <dbReference type="Proteomes" id="UP000247727"/>
    </source>
</evidence>
<name>A0A318U125_9RHOB</name>
<evidence type="ECO:0000256" key="12">
    <source>
        <dbReference type="ARBA" id="ARBA00023157"/>
    </source>
</evidence>
<keyword evidence="9" id="KW-1133">Transmembrane helix</keyword>
<evidence type="ECO:0000256" key="14">
    <source>
        <dbReference type="ARBA" id="ARBA00042865"/>
    </source>
</evidence>
<evidence type="ECO:0000256" key="3">
    <source>
        <dbReference type="ARBA" id="ARBA00022676"/>
    </source>
</evidence>
<dbReference type="OrthoDB" id="7943907at2"/>
<proteinExistence type="predicted"/>
<dbReference type="GO" id="GO:0030158">
    <property type="term" value="F:protein xylosyltransferase activity"/>
    <property type="evidence" value="ECO:0007669"/>
    <property type="project" value="InterPro"/>
</dbReference>
<keyword evidence="12" id="KW-1015">Disulfide bond</keyword>
<dbReference type="GO" id="GO:0050650">
    <property type="term" value="P:chondroitin sulfate proteoglycan biosynthetic process"/>
    <property type="evidence" value="ECO:0007669"/>
    <property type="project" value="TreeGrafter"/>
</dbReference>
<dbReference type="InterPro" id="IPR003406">
    <property type="entry name" value="Glyco_trans_14"/>
</dbReference>
<comment type="caution">
    <text evidence="16">The sequence shown here is derived from an EMBL/GenBank/DDBJ whole genome shotgun (WGS) entry which is preliminary data.</text>
</comment>
<evidence type="ECO:0000256" key="13">
    <source>
        <dbReference type="ARBA" id="ARBA00023180"/>
    </source>
</evidence>
<evidence type="ECO:0000256" key="10">
    <source>
        <dbReference type="ARBA" id="ARBA00023034"/>
    </source>
</evidence>
<dbReference type="Pfam" id="PF02485">
    <property type="entry name" value="Branch"/>
    <property type="match status" value="1"/>
</dbReference>
<comment type="subcellular location">
    <subcellularLocation>
        <location evidence="2">Endoplasmic reticulum membrane</location>
        <topology evidence="2">Single-pass type II membrane protein</topology>
    </subcellularLocation>
    <subcellularLocation>
        <location evidence="1">Golgi apparatus membrane</location>
        <topology evidence="1">Single-pass type II membrane protein</topology>
    </subcellularLocation>
</comment>
<dbReference type="PANTHER" id="PTHR46025">
    <property type="entry name" value="XYLOSYLTRANSFERASE OXT"/>
    <property type="match status" value="1"/>
</dbReference>
<dbReference type="InterPro" id="IPR043538">
    <property type="entry name" value="XYLT"/>
</dbReference>
<evidence type="ECO:0000256" key="9">
    <source>
        <dbReference type="ARBA" id="ARBA00022989"/>
    </source>
</evidence>
<keyword evidence="6" id="KW-0479">Metal-binding</keyword>
<accession>A0A318U125</accession>
<evidence type="ECO:0000259" key="15">
    <source>
        <dbReference type="Pfam" id="PF19349"/>
    </source>
</evidence>
<keyword evidence="8" id="KW-0735">Signal-anchor</keyword>
<dbReference type="GO" id="GO:0046872">
    <property type="term" value="F:metal ion binding"/>
    <property type="evidence" value="ECO:0007669"/>
    <property type="project" value="UniProtKB-KW"/>
</dbReference>
<dbReference type="GO" id="GO:0015012">
    <property type="term" value="P:heparan sulfate proteoglycan biosynthetic process"/>
    <property type="evidence" value="ECO:0007669"/>
    <property type="project" value="TreeGrafter"/>
</dbReference>
<evidence type="ECO:0000313" key="16">
    <source>
        <dbReference type="EMBL" id="PYF11839.1"/>
    </source>
</evidence>
<evidence type="ECO:0000256" key="1">
    <source>
        <dbReference type="ARBA" id="ARBA00004323"/>
    </source>
</evidence>
<protein>
    <recommendedName>
        <fullName evidence="14">Peptide O-xylosyltransferase</fullName>
    </recommendedName>
</protein>
<keyword evidence="5" id="KW-0812">Transmembrane</keyword>
<feature type="domain" description="DUF5927" evidence="15">
    <location>
        <begin position="266"/>
        <end position="562"/>
    </location>
</feature>
<gene>
    <name evidence="16" type="ORF">C8J30_102150</name>
</gene>
<evidence type="ECO:0000256" key="7">
    <source>
        <dbReference type="ARBA" id="ARBA00022824"/>
    </source>
</evidence>
<evidence type="ECO:0000256" key="4">
    <source>
        <dbReference type="ARBA" id="ARBA00022679"/>
    </source>
</evidence>
<evidence type="ECO:0000256" key="8">
    <source>
        <dbReference type="ARBA" id="ARBA00022968"/>
    </source>
</evidence>
<evidence type="ECO:0000256" key="6">
    <source>
        <dbReference type="ARBA" id="ARBA00022723"/>
    </source>
</evidence>
<dbReference type="InterPro" id="IPR045971">
    <property type="entry name" value="DUF5927"/>
</dbReference>
<dbReference type="EMBL" id="QJTK01000002">
    <property type="protein sequence ID" value="PYF11839.1"/>
    <property type="molecule type" value="Genomic_DNA"/>
</dbReference>